<evidence type="ECO:0000313" key="11">
    <source>
        <dbReference type="EMBL" id="CAB0012465.1"/>
    </source>
</evidence>
<dbReference type="InterPro" id="IPR006146">
    <property type="entry name" value="5'-Nucleotdase_CS"/>
</dbReference>
<dbReference type="Proteomes" id="UP000479000">
    <property type="component" value="Unassembled WGS sequence"/>
</dbReference>
<feature type="domain" description="Calcineurin-like phosphoesterase" evidence="9">
    <location>
        <begin position="497"/>
        <end position="713"/>
    </location>
</feature>
<evidence type="ECO:0000256" key="4">
    <source>
        <dbReference type="ARBA" id="ARBA00022723"/>
    </source>
</evidence>
<accession>A0A6H5H4R2</accession>
<dbReference type="EMBL" id="CADCXU010025467">
    <property type="protein sequence ID" value="CAB0012465.1"/>
    <property type="molecule type" value="Genomic_DNA"/>
</dbReference>
<dbReference type="GO" id="GO:0000166">
    <property type="term" value="F:nucleotide binding"/>
    <property type="evidence" value="ECO:0007669"/>
    <property type="project" value="UniProtKB-KW"/>
</dbReference>
<dbReference type="GO" id="GO:0008253">
    <property type="term" value="F:5'-nucleotidase activity"/>
    <property type="evidence" value="ECO:0007669"/>
    <property type="project" value="UniProtKB-EC"/>
</dbReference>
<keyword evidence="7" id="KW-0378">Hydrolase</keyword>
<feature type="domain" description="5'-Nucleotidase C-terminal" evidence="10">
    <location>
        <begin position="234"/>
        <end position="349"/>
    </location>
</feature>
<dbReference type="PANTHER" id="PTHR11575">
    <property type="entry name" value="5'-NUCLEOTIDASE-RELATED"/>
    <property type="match status" value="1"/>
</dbReference>
<evidence type="ECO:0000313" key="12">
    <source>
        <dbReference type="Proteomes" id="UP000479000"/>
    </source>
</evidence>
<dbReference type="Gene3D" id="3.60.21.10">
    <property type="match status" value="3"/>
</dbReference>
<evidence type="ECO:0000259" key="10">
    <source>
        <dbReference type="Pfam" id="PF02872"/>
    </source>
</evidence>
<evidence type="ECO:0000256" key="8">
    <source>
        <dbReference type="SAM" id="SignalP"/>
    </source>
</evidence>
<evidence type="ECO:0000256" key="2">
    <source>
        <dbReference type="ARBA" id="ARBA00006654"/>
    </source>
</evidence>
<dbReference type="PANTHER" id="PTHR11575:SF24">
    <property type="entry name" value="5'-NUCLEOTIDASE"/>
    <property type="match status" value="1"/>
</dbReference>
<protein>
    <recommendedName>
        <fullName evidence="3">5'-nucleotidase</fullName>
        <ecNumber evidence="3">3.1.3.5</ecNumber>
    </recommendedName>
</protein>
<dbReference type="GO" id="GO:0009166">
    <property type="term" value="P:nucleotide catabolic process"/>
    <property type="evidence" value="ECO:0007669"/>
    <property type="project" value="InterPro"/>
</dbReference>
<dbReference type="AlphaFoldDB" id="A0A6H5H4R2"/>
<keyword evidence="12" id="KW-1185">Reference proteome</keyword>
<feature type="signal peptide" evidence="8">
    <location>
        <begin position="1"/>
        <end position="19"/>
    </location>
</feature>
<dbReference type="Pfam" id="PF02872">
    <property type="entry name" value="5_nucleotid_C"/>
    <property type="match status" value="2"/>
</dbReference>
<feature type="domain" description="5'-Nucleotidase C-terminal" evidence="10">
    <location>
        <begin position="815"/>
        <end position="973"/>
    </location>
</feature>
<keyword evidence="6" id="KW-0547">Nucleotide-binding</keyword>
<dbReference type="FunFam" id="3.60.21.10:FF:000020">
    <property type="entry name" value="NT5E isoform 4"/>
    <property type="match status" value="1"/>
</dbReference>
<dbReference type="PROSITE" id="PS00786">
    <property type="entry name" value="5_NUCLEOTIDASE_2"/>
    <property type="match status" value="1"/>
</dbReference>
<evidence type="ECO:0000256" key="6">
    <source>
        <dbReference type="ARBA" id="ARBA00022741"/>
    </source>
</evidence>
<keyword evidence="5 8" id="KW-0732">Signal</keyword>
<feature type="chain" id="PRO_5026278087" description="5'-nucleotidase" evidence="8">
    <location>
        <begin position="20"/>
        <end position="996"/>
    </location>
</feature>
<evidence type="ECO:0000256" key="7">
    <source>
        <dbReference type="ARBA" id="ARBA00022801"/>
    </source>
</evidence>
<dbReference type="OrthoDB" id="7722975at2759"/>
<feature type="domain" description="Calcineurin-like phosphoesterase" evidence="9">
    <location>
        <begin position="23"/>
        <end position="91"/>
    </location>
</feature>
<gene>
    <name evidence="11" type="ORF">NTEN_LOCUS17201</name>
</gene>
<dbReference type="CDD" id="cd07409">
    <property type="entry name" value="MPP_CD73_N"/>
    <property type="match status" value="1"/>
</dbReference>
<name>A0A6H5H4R2_9HEMI</name>
<comment type="similarity">
    <text evidence="2">Belongs to the 5'-nucleotidase family.</text>
</comment>
<sequence>MLVGKFSIFSILLAVKCYSYELNILHVNDVHAHIDGTSRSSGLCREGASCYGGFARVMAKVKELRKSLPNVIFLSAGDMFTGTPYFTKFKSDVLVDFVNEMNFDAQPGKREKVIVHPEIPSLKKAVGDVRKKGAQIVVVVGHSGYEPEMEIAKEVDGIDAVVGGHSHTFLYSGKLPSDDFDKPKGPYPTVVSQITGKKVPVVQAFQFTKYLGHLRLEFDDGFRLVNASGNPILLKPSSPRGKATVAEVSSVLPFRDPIVTLRVTGATLRQALEFSVKDYSSIVGTPRFVQPSGLKVKFNLNKPVGSRMLEAGVYKGLNEPALNLTESDTYLVTMSKFTYHGGDNYTMFRDNNSPIVYQSVSNRNRVIDDLQFSEAFPHLLPTWIADNRCSDHQRLLADLPASPLDLWPTIVASHHQVSTATSDKLLSIFELRRGIPPCDAWLSRNEMVQTSPGSSPAGSQSCDNSDMRVALVPAVLALVIGSGAIPARSSPPTTTLNIVHVNDLHAHVSGISRVFSSCESGDSCYGGFPRLLAAARQIIERDPNNTLFLNAGDNFQGSVYYTYFKSAVIVDFINRMGFDVLSLGNHEFDDGIAELDKFLTGVDVPIVCANMDLSNEQTMLMNGSKLTNWTMVERAGLRIGVVGYITTETRFTSQPRNVTFLDDVENVRKFAREAKSQGAQIVIALGHSGYNVDQQIAKVVEEVDIVVGGHSHTFLYSGTPPDPEDVVMGPYPTMVEQESGKIVPVVQAYKYSKYLGSFQVELDENLKVISSTGNPILLSPSMPEDPELKTVLEKWDTELSKIFPMNENLTFVTKDARLDECRMAECEIGNLITDAIVEVACEDYPACLGLVNGGSIRSGLKSGNLTAVELIEILPFGNNLTTVQLNGSILVDILETSVRLYDPSGQVQRGGFLQMSGLKVTYDVSQPPGKRVVSATARTANPDKWEPVKPDGVYDVVTSTYIFNGGDNYTEFSRYHLKGILYGKSILLLLLLEDIA</sequence>
<organism evidence="11 12">
    <name type="scientific">Nesidiocoris tenuis</name>
    <dbReference type="NCBI Taxonomy" id="355587"/>
    <lineage>
        <taxon>Eukaryota</taxon>
        <taxon>Metazoa</taxon>
        <taxon>Ecdysozoa</taxon>
        <taxon>Arthropoda</taxon>
        <taxon>Hexapoda</taxon>
        <taxon>Insecta</taxon>
        <taxon>Pterygota</taxon>
        <taxon>Neoptera</taxon>
        <taxon>Paraneoptera</taxon>
        <taxon>Hemiptera</taxon>
        <taxon>Heteroptera</taxon>
        <taxon>Panheteroptera</taxon>
        <taxon>Cimicomorpha</taxon>
        <taxon>Miridae</taxon>
        <taxon>Dicyphina</taxon>
        <taxon>Nesidiocoris</taxon>
    </lineage>
</organism>
<evidence type="ECO:0000256" key="1">
    <source>
        <dbReference type="ARBA" id="ARBA00000815"/>
    </source>
</evidence>
<keyword evidence="4" id="KW-0479">Metal-binding</keyword>
<dbReference type="InterPro" id="IPR036907">
    <property type="entry name" value="5'-Nucleotdase_C_sf"/>
</dbReference>
<proteinExistence type="inferred from homology"/>
<dbReference type="InterPro" id="IPR006179">
    <property type="entry name" value="5_nucleotidase/apyrase"/>
</dbReference>
<dbReference type="GO" id="GO:0046872">
    <property type="term" value="F:metal ion binding"/>
    <property type="evidence" value="ECO:0007669"/>
    <property type="project" value="UniProtKB-KW"/>
</dbReference>
<comment type="catalytic activity">
    <reaction evidence="1">
        <text>a ribonucleoside 5'-phosphate + H2O = a ribonucleoside + phosphate</text>
        <dbReference type="Rhea" id="RHEA:12484"/>
        <dbReference type="ChEBI" id="CHEBI:15377"/>
        <dbReference type="ChEBI" id="CHEBI:18254"/>
        <dbReference type="ChEBI" id="CHEBI:43474"/>
        <dbReference type="ChEBI" id="CHEBI:58043"/>
        <dbReference type="EC" id="3.1.3.5"/>
    </reaction>
</comment>
<dbReference type="InterPro" id="IPR029052">
    <property type="entry name" value="Metallo-depent_PP-like"/>
</dbReference>
<dbReference type="PRINTS" id="PR01607">
    <property type="entry name" value="APYRASEFAMLY"/>
</dbReference>
<dbReference type="SUPFAM" id="SSF56300">
    <property type="entry name" value="Metallo-dependent phosphatases"/>
    <property type="match status" value="2"/>
</dbReference>
<dbReference type="SUPFAM" id="SSF55816">
    <property type="entry name" value="5'-nucleotidase (syn. UDP-sugar hydrolase), C-terminal domain"/>
    <property type="match status" value="2"/>
</dbReference>
<dbReference type="InterPro" id="IPR004843">
    <property type="entry name" value="Calcineurin-like_PHP"/>
</dbReference>
<evidence type="ECO:0000256" key="5">
    <source>
        <dbReference type="ARBA" id="ARBA00022729"/>
    </source>
</evidence>
<dbReference type="Gene3D" id="3.90.780.10">
    <property type="entry name" value="5'-Nucleotidase, C-terminal domain"/>
    <property type="match status" value="2"/>
</dbReference>
<evidence type="ECO:0000259" key="9">
    <source>
        <dbReference type="Pfam" id="PF00149"/>
    </source>
</evidence>
<dbReference type="EC" id="3.1.3.5" evidence="3"/>
<dbReference type="Pfam" id="PF00149">
    <property type="entry name" value="Metallophos"/>
    <property type="match status" value="2"/>
</dbReference>
<evidence type="ECO:0000256" key="3">
    <source>
        <dbReference type="ARBA" id="ARBA00012643"/>
    </source>
</evidence>
<dbReference type="InterPro" id="IPR008334">
    <property type="entry name" value="5'-Nucleotdase_C"/>
</dbReference>
<reference evidence="11 12" key="1">
    <citation type="submission" date="2020-02" db="EMBL/GenBank/DDBJ databases">
        <authorList>
            <person name="Ferguson B K."/>
        </authorList>
    </citation>
    <scope>NUCLEOTIDE SEQUENCE [LARGE SCALE GENOMIC DNA]</scope>
</reference>